<dbReference type="GeneID" id="66553545"/>
<protein>
    <submittedName>
        <fullName evidence="1">Uncharacterized protein</fullName>
    </submittedName>
</protein>
<evidence type="ECO:0000313" key="2">
    <source>
        <dbReference type="Proteomes" id="UP000596329"/>
    </source>
</evidence>
<dbReference type="EMBL" id="CP059075">
    <property type="protein sequence ID" value="QRE04193.1"/>
    <property type="molecule type" value="Genomic_DNA"/>
</dbReference>
<sequence length="104" mass="12675">MTKKPDISKLYNYHNEEGVLLEMSSDYKLISRELKSINVAFENRTIDDILQELEEIRNLYFIFFYNDYDDEAEFEVITDALEEDYDYIKINFLIEYLKDLKLYE</sequence>
<dbReference type="KEGG" id="fpq:IB65_12310"/>
<dbReference type="KEGG" id="fpv:IA03_12085"/>
<dbReference type="AlphaFoldDB" id="A0A075RQ71"/>
<proteinExistence type="predicted"/>
<dbReference type="Proteomes" id="UP000596329">
    <property type="component" value="Chromosome"/>
</dbReference>
<evidence type="ECO:0000313" key="1">
    <source>
        <dbReference type="EMBL" id="QRE04193.1"/>
    </source>
</evidence>
<gene>
    <name evidence="1" type="ORF">H0H26_00880</name>
</gene>
<name>A0A075RQ71_FLAPS</name>
<dbReference type="RefSeq" id="WP_011964523.1">
    <property type="nucleotide sequence ID" value="NZ_BJSX01000039.1"/>
</dbReference>
<dbReference type="KEGG" id="fpk:IA06_12045"/>
<dbReference type="KEGG" id="fpw:IA04_11970"/>
<dbReference type="KEGG" id="fpc:FPSM_02566"/>
<organism evidence="1 2">
    <name type="scientific">Flavobacterium psychrophilum</name>
    <dbReference type="NCBI Taxonomy" id="96345"/>
    <lineage>
        <taxon>Bacteria</taxon>
        <taxon>Pseudomonadati</taxon>
        <taxon>Bacteroidota</taxon>
        <taxon>Flavobacteriia</taxon>
        <taxon>Flavobacteriales</taxon>
        <taxon>Flavobacteriaceae</taxon>
        <taxon>Flavobacterium</taxon>
    </lineage>
</organism>
<reference evidence="1 2" key="1">
    <citation type="submission" date="2020-07" db="EMBL/GenBank/DDBJ databases">
        <title>Genomic characterization of Flavobacterium psychrophilum strains.</title>
        <authorList>
            <person name="Castillo D."/>
            <person name="Jorgensen J."/>
            <person name="Middelboe M."/>
        </authorList>
    </citation>
    <scope>NUCLEOTIDE SEQUENCE [LARGE SCALE GENOMIC DNA]</scope>
    <source>
        <strain evidence="1 2">FPS-R7</strain>
    </source>
</reference>
<accession>A0A075RQ71</accession>